<reference evidence="3 4" key="1">
    <citation type="submission" date="2013-09" db="EMBL/GenBank/DDBJ databases">
        <authorList>
            <person name="Durkin A.S."/>
            <person name="Haft D.R."/>
            <person name="McCorrison J."/>
            <person name="Torralba M."/>
            <person name="Gillis M."/>
            <person name="Haft D.H."/>
            <person name="Methe B."/>
            <person name="Sutton G."/>
            <person name="Nelson K.E."/>
        </authorList>
    </citation>
    <scope>NUCLEOTIDE SEQUENCE [LARGE SCALE GENOMIC DNA]</scope>
    <source>
        <strain evidence="3 4">BV3C16-1</strain>
    </source>
</reference>
<dbReference type="AlphaFoldDB" id="U7URP5"/>
<sequence length="174" mass="19840">MRFDLTERENGLWEKKAVRYLYSFSLYGLIIALLLLATANGVLYCRICKQKQVYEAYFWPNQQKIEEQNAALQTVLDYSRKVNADRGVHWSALLVSLAETRPSSVTVTSLQADKGKLLIEGRTPDRKALTEWQGKLRQLKAMTNIALRKTANDKNGNISFSMEGETFSEGKNEN</sequence>
<keyword evidence="4" id="KW-1185">Reference proteome</keyword>
<protein>
    <submittedName>
        <fullName evidence="3">Fimbrial assembly protein PilN</fullName>
    </submittedName>
</protein>
<dbReference type="Proteomes" id="UP000017090">
    <property type="component" value="Unassembled WGS sequence"/>
</dbReference>
<name>U7URP5_9FIRM</name>
<keyword evidence="2" id="KW-0472">Membrane</keyword>
<feature type="transmembrane region" description="Helical" evidence="2">
    <location>
        <begin position="20"/>
        <end position="43"/>
    </location>
</feature>
<evidence type="ECO:0000313" key="4">
    <source>
        <dbReference type="Proteomes" id="UP000017090"/>
    </source>
</evidence>
<gene>
    <name evidence="3" type="ORF">HMPREF1250_1955</name>
</gene>
<evidence type="ECO:0000256" key="1">
    <source>
        <dbReference type="SAM" id="MobiDB-lite"/>
    </source>
</evidence>
<dbReference type="PATRIC" id="fig|1111454.3.peg.291"/>
<keyword evidence="2" id="KW-1133">Transmembrane helix</keyword>
<dbReference type="InterPro" id="IPR007813">
    <property type="entry name" value="PilN"/>
</dbReference>
<dbReference type="Pfam" id="PF05137">
    <property type="entry name" value="PilN"/>
    <property type="match status" value="1"/>
</dbReference>
<evidence type="ECO:0000256" key="2">
    <source>
        <dbReference type="SAM" id="Phobius"/>
    </source>
</evidence>
<comment type="caution">
    <text evidence="3">The sequence shown here is derived from an EMBL/GenBank/DDBJ whole genome shotgun (WGS) entry which is preliminary data.</text>
</comment>
<organism evidence="3 4">
    <name type="scientific">Megasphaera vaginalis</name>
    <name type="common">ex Srinivasan et al. 2021</name>
    <dbReference type="NCBI Taxonomy" id="1111454"/>
    <lineage>
        <taxon>Bacteria</taxon>
        <taxon>Bacillati</taxon>
        <taxon>Bacillota</taxon>
        <taxon>Negativicutes</taxon>
        <taxon>Veillonellales</taxon>
        <taxon>Veillonellaceae</taxon>
        <taxon>Megasphaera</taxon>
    </lineage>
</organism>
<proteinExistence type="predicted"/>
<keyword evidence="2" id="KW-0812">Transmembrane</keyword>
<accession>U7URP5</accession>
<feature type="region of interest" description="Disordered" evidence="1">
    <location>
        <begin position="154"/>
        <end position="174"/>
    </location>
</feature>
<dbReference type="STRING" id="1111454.HMPREF1250_1955"/>
<evidence type="ECO:0000313" key="3">
    <source>
        <dbReference type="EMBL" id="ERT61961.1"/>
    </source>
</evidence>
<dbReference type="EMBL" id="AWXA01000007">
    <property type="protein sequence ID" value="ERT61961.1"/>
    <property type="molecule type" value="Genomic_DNA"/>
</dbReference>